<dbReference type="PANTHER" id="PTHR43877">
    <property type="entry name" value="AMINOALKYLPHOSPHONATE N-ACETYLTRANSFERASE-RELATED-RELATED"/>
    <property type="match status" value="1"/>
</dbReference>
<dbReference type="InterPro" id="IPR016181">
    <property type="entry name" value="Acyl_CoA_acyltransferase"/>
</dbReference>
<dbReference type="Pfam" id="PF13673">
    <property type="entry name" value="Acetyltransf_10"/>
    <property type="match status" value="1"/>
</dbReference>
<keyword evidence="1" id="KW-0808">Transferase</keyword>
<evidence type="ECO:0000313" key="4">
    <source>
        <dbReference type="EMBL" id="CAB4333799.1"/>
    </source>
</evidence>
<evidence type="ECO:0000256" key="1">
    <source>
        <dbReference type="ARBA" id="ARBA00022679"/>
    </source>
</evidence>
<dbReference type="AlphaFoldDB" id="A0A6J5Z0E6"/>
<evidence type="ECO:0000256" key="2">
    <source>
        <dbReference type="ARBA" id="ARBA00023315"/>
    </source>
</evidence>
<sequence>MTLQIRKTLSLEEVEAAIALRTEVFVEEQGVPLEEELDGLDPQAIHVIVLSDDRVVATCRLVSDGRLVKLGRMVVAADFRGRGIATRLLAFCDQEAAALGATEVRLAAQCYVIALYEKSGYIAYGEVFPDAGIDHRWMSKQIA</sequence>
<dbReference type="InterPro" id="IPR050832">
    <property type="entry name" value="Bact_Acetyltransf"/>
</dbReference>
<dbReference type="EMBL" id="CAESAN010000001">
    <property type="protein sequence ID" value="CAB4333799.1"/>
    <property type="molecule type" value="Genomic_DNA"/>
</dbReference>
<dbReference type="GO" id="GO:0016747">
    <property type="term" value="F:acyltransferase activity, transferring groups other than amino-acyl groups"/>
    <property type="evidence" value="ECO:0007669"/>
    <property type="project" value="InterPro"/>
</dbReference>
<proteinExistence type="predicted"/>
<dbReference type="PROSITE" id="PS51186">
    <property type="entry name" value="GNAT"/>
    <property type="match status" value="1"/>
</dbReference>
<accession>A0A6J5Z0E6</accession>
<keyword evidence="2" id="KW-0012">Acyltransferase</keyword>
<feature type="domain" description="N-acetyltransferase" evidence="3">
    <location>
        <begin position="3"/>
        <end position="143"/>
    </location>
</feature>
<dbReference type="PANTHER" id="PTHR43877:SF2">
    <property type="entry name" value="AMINOALKYLPHOSPHONATE N-ACETYLTRANSFERASE-RELATED"/>
    <property type="match status" value="1"/>
</dbReference>
<evidence type="ECO:0000259" key="3">
    <source>
        <dbReference type="PROSITE" id="PS51186"/>
    </source>
</evidence>
<dbReference type="CDD" id="cd04301">
    <property type="entry name" value="NAT_SF"/>
    <property type="match status" value="1"/>
</dbReference>
<name>A0A6J5Z0E6_9ZZZZ</name>
<reference evidence="4" key="1">
    <citation type="submission" date="2020-05" db="EMBL/GenBank/DDBJ databases">
        <authorList>
            <person name="Chiriac C."/>
            <person name="Salcher M."/>
            <person name="Ghai R."/>
            <person name="Kavagutti S V."/>
        </authorList>
    </citation>
    <scope>NUCLEOTIDE SEQUENCE</scope>
</reference>
<gene>
    <name evidence="4" type="ORF">UFOPK3547_00024</name>
</gene>
<organism evidence="4">
    <name type="scientific">freshwater metagenome</name>
    <dbReference type="NCBI Taxonomy" id="449393"/>
    <lineage>
        <taxon>unclassified sequences</taxon>
        <taxon>metagenomes</taxon>
        <taxon>ecological metagenomes</taxon>
    </lineage>
</organism>
<dbReference type="Gene3D" id="3.40.630.30">
    <property type="match status" value="1"/>
</dbReference>
<dbReference type="InterPro" id="IPR000182">
    <property type="entry name" value="GNAT_dom"/>
</dbReference>
<protein>
    <submittedName>
        <fullName evidence="4">Unannotated protein</fullName>
    </submittedName>
</protein>
<dbReference type="SUPFAM" id="SSF55729">
    <property type="entry name" value="Acyl-CoA N-acyltransferases (Nat)"/>
    <property type="match status" value="1"/>
</dbReference>